<name>A0A2N4TXU0_RALPI</name>
<proteinExistence type="predicted"/>
<dbReference type="EMBL" id="PKQE01000001">
    <property type="protein sequence ID" value="PLC44526.1"/>
    <property type="molecule type" value="Genomic_DNA"/>
</dbReference>
<dbReference type="OrthoDB" id="8481915at2"/>
<gene>
    <name evidence="2" type="ORF">C0Q88_07555</name>
</gene>
<sequence length="305" mass="31971">MAKRNNKNAQLNMSMGENLGAIIDGANVDESAILDSLLEEVSGESSAPVEAADEIVEAADDTPVIPETEIEPAVAAADDTPADAEAPAVDAAAVPEEDLEAALIGIEIQEATQAAYAEAGDAADEGSDADKPKTDEAAAADTSAAPKKEKVRHGPPLTKSQKVVAKLGERASEFLLLEINDASLDEEALKLRQEEVLAEVDGLAKKVAEKATMLFGWLKNGGKLNEVMQRTFKVLIEEGEITSGVKGNLQSNLLAKPYSAGTAASQANQMFMLLPALKVTKKEKGRMVANPDSLILAKAKAELGL</sequence>
<evidence type="ECO:0000256" key="1">
    <source>
        <dbReference type="SAM" id="MobiDB-lite"/>
    </source>
</evidence>
<evidence type="ECO:0000313" key="2">
    <source>
        <dbReference type="EMBL" id="PLC44526.1"/>
    </source>
</evidence>
<protein>
    <submittedName>
        <fullName evidence="2">Uncharacterized protein</fullName>
    </submittedName>
</protein>
<dbReference type="Proteomes" id="UP000234456">
    <property type="component" value="Unassembled WGS sequence"/>
</dbReference>
<evidence type="ECO:0000313" key="3">
    <source>
        <dbReference type="Proteomes" id="UP000234456"/>
    </source>
</evidence>
<accession>A0A2N4TXU0</accession>
<dbReference type="AlphaFoldDB" id="A0A2N4TXU0"/>
<dbReference type="RefSeq" id="WP_102064937.1">
    <property type="nucleotide sequence ID" value="NZ_PKQE01000001.1"/>
</dbReference>
<comment type="caution">
    <text evidence="2">The sequence shown here is derived from an EMBL/GenBank/DDBJ whole genome shotgun (WGS) entry which is preliminary data.</text>
</comment>
<reference evidence="2 3" key="1">
    <citation type="submission" date="2017-12" db="EMBL/GenBank/DDBJ databases">
        <title>Draft genome sequence of Ralstonia pickettii 52.</title>
        <authorList>
            <person name="Zheng B."/>
        </authorList>
    </citation>
    <scope>NUCLEOTIDE SEQUENCE [LARGE SCALE GENOMIC DNA]</scope>
    <source>
        <strain evidence="2 3">52</strain>
    </source>
</reference>
<feature type="region of interest" description="Disordered" evidence="1">
    <location>
        <begin position="116"/>
        <end position="162"/>
    </location>
</feature>
<organism evidence="2 3">
    <name type="scientific">Ralstonia pickettii</name>
    <name type="common">Burkholderia pickettii</name>
    <dbReference type="NCBI Taxonomy" id="329"/>
    <lineage>
        <taxon>Bacteria</taxon>
        <taxon>Pseudomonadati</taxon>
        <taxon>Pseudomonadota</taxon>
        <taxon>Betaproteobacteria</taxon>
        <taxon>Burkholderiales</taxon>
        <taxon>Burkholderiaceae</taxon>
        <taxon>Ralstonia</taxon>
    </lineage>
</organism>